<dbReference type="InterPro" id="IPR011761">
    <property type="entry name" value="ATP-grasp"/>
</dbReference>
<dbReference type="Gene3D" id="3.30.1490.20">
    <property type="entry name" value="ATP-grasp fold, A domain"/>
    <property type="match status" value="1"/>
</dbReference>
<dbReference type="Gene3D" id="3.30.470.20">
    <property type="entry name" value="ATP-grasp fold, B domain"/>
    <property type="match status" value="1"/>
</dbReference>
<dbReference type="PANTHER" id="PTHR43585">
    <property type="entry name" value="FUMIPYRROLE BIOSYNTHESIS PROTEIN C"/>
    <property type="match status" value="1"/>
</dbReference>
<evidence type="ECO:0000256" key="4">
    <source>
        <dbReference type="PROSITE-ProRule" id="PRU00409"/>
    </source>
</evidence>
<name>A0A0A0BQH1_9CELL</name>
<evidence type="ECO:0000259" key="5">
    <source>
        <dbReference type="PROSITE" id="PS50975"/>
    </source>
</evidence>
<dbReference type="GO" id="GO:0005524">
    <property type="term" value="F:ATP binding"/>
    <property type="evidence" value="ECO:0007669"/>
    <property type="project" value="UniProtKB-UniRule"/>
</dbReference>
<dbReference type="InterPro" id="IPR052032">
    <property type="entry name" value="ATP-dep_AA_Ligase"/>
</dbReference>
<dbReference type="SUPFAM" id="SSF56059">
    <property type="entry name" value="Glutathione synthetase ATP-binding domain-like"/>
    <property type="match status" value="1"/>
</dbReference>
<dbReference type="Pfam" id="PF02786">
    <property type="entry name" value="CPSase_L_D2"/>
    <property type="match status" value="1"/>
</dbReference>
<accession>A0A0A0BQH1</accession>
<keyword evidence="2 4" id="KW-0547">Nucleotide-binding</keyword>
<dbReference type="PROSITE" id="PS50975">
    <property type="entry name" value="ATP_GRASP"/>
    <property type="match status" value="1"/>
</dbReference>
<dbReference type="OrthoDB" id="24041at2"/>
<dbReference type="Proteomes" id="UP000054314">
    <property type="component" value="Unassembled WGS sequence"/>
</dbReference>
<reference evidence="6 7" key="1">
    <citation type="submission" date="2013-08" db="EMBL/GenBank/DDBJ databases">
        <title>Genome sequencing of Cellulomonas bogoriensis 69B4.</title>
        <authorList>
            <person name="Chen F."/>
            <person name="Li Y."/>
            <person name="Wang G."/>
        </authorList>
    </citation>
    <scope>NUCLEOTIDE SEQUENCE [LARGE SCALE GENOMIC DNA]</scope>
    <source>
        <strain evidence="6 7">69B4</strain>
    </source>
</reference>
<sequence>MSAARGTAQHVLLVGTNKPGLVPLLRHDAVRRVTVLTEPWYADRFRAEGADAVLVVPDVADLTAALHAVVPAMADAPVTRVVAPSERGVPTGAWLRSYLDLPGTPYDVAVGFTAKHAMKRRLVTAGVPVAPHRVVRTRAETRDAVRVLGRPAILKPALGTGATGSVVVRATDDVDALAAPLWESGRAHPAVLVERYLDVEREYHLDGVVVDGLTRALSVCAYLRPTLLRQHDEFVGSAPLPADDPRRGELAGLHDAAVRALGLRTGVTHLEVLEHDGGDVVGEVACRPGGGAIVPFLAHVHGVDLWRVFLDLETTGATDRLGPLDPDGPVAWYGLPVTAGVVRSTTPVEALRAVPGVTHAQVDLAPGDRVEDRFHSSSQAGWVAMAGATNEALHATMAAVRATWRLDTAPTEEVAAL</sequence>
<dbReference type="Pfam" id="PF18603">
    <property type="entry name" value="LAL_C2"/>
    <property type="match status" value="1"/>
</dbReference>
<organism evidence="6 7">
    <name type="scientific">Cellulomonas bogoriensis 69B4 = DSM 16987</name>
    <dbReference type="NCBI Taxonomy" id="1386082"/>
    <lineage>
        <taxon>Bacteria</taxon>
        <taxon>Bacillati</taxon>
        <taxon>Actinomycetota</taxon>
        <taxon>Actinomycetes</taxon>
        <taxon>Micrococcales</taxon>
        <taxon>Cellulomonadaceae</taxon>
        <taxon>Cellulomonas</taxon>
    </lineage>
</organism>
<dbReference type="Gene3D" id="3.40.50.20">
    <property type="match status" value="1"/>
</dbReference>
<dbReference type="GO" id="GO:0016874">
    <property type="term" value="F:ligase activity"/>
    <property type="evidence" value="ECO:0007669"/>
    <property type="project" value="UniProtKB-KW"/>
</dbReference>
<evidence type="ECO:0000256" key="3">
    <source>
        <dbReference type="ARBA" id="ARBA00022840"/>
    </source>
</evidence>
<dbReference type="EMBL" id="AXCZ01000197">
    <property type="protein sequence ID" value="KGM09334.1"/>
    <property type="molecule type" value="Genomic_DNA"/>
</dbReference>
<dbReference type="InterPro" id="IPR013815">
    <property type="entry name" value="ATP_grasp_subdomain_1"/>
</dbReference>
<evidence type="ECO:0000313" key="6">
    <source>
        <dbReference type="EMBL" id="KGM09334.1"/>
    </source>
</evidence>
<dbReference type="AlphaFoldDB" id="A0A0A0BQH1"/>
<dbReference type="GO" id="GO:0046872">
    <property type="term" value="F:metal ion binding"/>
    <property type="evidence" value="ECO:0007669"/>
    <property type="project" value="InterPro"/>
</dbReference>
<proteinExistence type="predicted"/>
<evidence type="ECO:0000256" key="2">
    <source>
        <dbReference type="ARBA" id="ARBA00022741"/>
    </source>
</evidence>
<feature type="domain" description="ATP-grasp" evidence="5">
    <location>
        <begin position="119"/>
        <end position="314"/>
    </location>
</feature>
<comment type="caution">
    <text evidence="6">The sequence shown here is derived from an EMBL/GenBank/DDBJ whole genome shotgun (WGS) entry which is preliminary data.</text>
</comment>
<keyword evidence="1" id="KW-0436">Ligase</keyword>
<protein>
    <recommendedName>
        <fullName evidence="5">ATP-grasp domain-containing protein</fullName>
    </recommendedName>
</protein>
<dbReference type="RefSeq" id="WP_035062317.1">
    <property type="nucleotide sequence ID" value="NZ_AXCZ01000197.1"/>
</dbReference>
<dbReference type="InterPro" id="IPR005479">
    <property type="entry name" value="CPAse_ATP-bd"/>
</dbReference>
<evidence type="ECO:0000256" key="1">
    <source>
        <dbReference type="ARBA" id="ARBA00022598"/>
    </source>
</evidence>
<evidence type="ECO:0000313" key="7">
    <source>
        <dbReference type="Proteomes" id="UP000054314"/>
    </source>
</evidence>
<keyword evidence="7" id="KW-1185">Reference proteome</keyword>
<dbReference type="InterPro" id="IPR040570">
    <property type="entry name" value="LAL_C2"/>
</dbReference>
<gene>
    <name evidence="6" type="ORF">N869_07320</name>
</gene>
<dbReference type="PANTHER" id="PTHR43585:SF2">
    <property type="entry name" value="ATP-GRASP ENZYME FSQD"/>
    <property type="match status" value="1"/>
</dbReference>
<keyword evidence="3 4" id="KW-0067">ATP-binding</keyword>